<proteinExistence type="predicted"/>
<protein>
    <submittedName>
        <fullName evidence="1">Uncharacterized protein</fullName>
    </submittedName>
</protein>
<evidence type="ECO:0000313" key="2">
    <source>
        <dbReference type="Proteomes" id="UP000304953"/>
    </source>
</evidence>
<organism evidence="1 2">
    <name type="scientific">Petralouisia muris</name>
    <dbReference type="NCBI Taxonomy" id="3032872"/>
    <lineage>
        <taxon>Bacteria</taxon>
        <taxon>Bacillati</taxon>
        <taxon>Bacillota</taxon>
        <taxon>Clostridia</taxon>
        <taxon>Lachnospirales</taxon>
        <taxon>Lachnospiraceae</taxon>
        <taxon>Petralouisia</taxon>
    </lineage>
</organism>
<dbReference type="Proteomes" id="UP000304953">
    <property type="component" value="Unassembled WGS sequence"/>
</dbReference>
<reference evidence="1" key="1">
    <citation type="submission" date="2019-04" db="EMBL/GenBank/DDBJ databases">
        <title>Microbes associate with the intestines of laboratory mice.</title>
        <authorList>
            <person name="Navarre W."/>
            <person name="Wong E."/>
            <person name="Huang K."/>
            <person name="Tropini C."/>
            <person name="Ng K."/>
            <person name="Yu B."/>
        </authorList>
    </citation>
    <scope>NUCLEOTIDE SEQUENCE</scope>
    <source>
        <strain evidence="1">NM01_1-7b</strain>
    </source>
</reference>
<accession>A0AC61RU31</accession>
<comment type="caution">
    <text evidence="1">The sequence shown here is derived from an EMBL/GenBank/DDBJ whole genome shotgun (WGS) entry which is preliminary data.</text>
</comment>
<sequence length="372" mass="44587">MEKESEVYQFPEMNLIAGCGAEKIIQKIYNSSLGSRLLLKNDKYLNKEWYRENLVNYLEFFSPEEGFADTVKELEGLFFMEASEWEQENDPEKSQEKLQSDLEKKQEELQSDLGQRQEELQSDLNQKQGELQVVLYQKQETIWQIGDKNPRVHLKIMEWPFQIPFELELIPYAGKAVQVKEKELESRFSEENITYCMFSEEEYLSRSFYKMLEHLELINLMSWYKESYDILTGQMVSGRRVSESFGQLLLDNNIPLLKERLEIVDSFKNYRYMEKRWKNYMSRFFPEQTRTQDKPQSVLEPLSENPMDLHMLEKEEIDGNLQEEIREDESDCPEWSQVIELLVRFFTPIFDMVLRNELFIGDWMPQIGRYLD</sequence>
<keyword evidence="2" id="KW-1185">Reference proteome</keyword>
<name>A0AC61RU31_9FIRM</name>
<gene>
    <name evidence="1" type="ORF">E5329_16710</name>
</gene>
<dbReference type="EMBL" id="SRYA01000036">
    <property type="protein sequence ID" value="TGY95038.1"/>
    <property type="molecule type" value="Genomic_DNA"/>
</dbReference>
<evidence type="ECO:0000313" key="1">
    <source>
        <dbReference type="EMBL" id="TGY95038.1"/>
    </source>
</evidence>